<dbReference type="SUPFAM" id="SSF52096">
    <property type="entry name" value="ClpP/crotonase"/>
    <property type="match status" value="2"/>
</dbReference>
<protein>
    <submittedName>
        <fullName evidence="9">Signal peptide peptidase SppA, 67K type</fullName>
    </submittedName>
</protein>
<dbReference type="Gene3D" id="6.20.330.10">
    <property type="match status" value="1"/>
</dbReference>
<dbReference type="GO" id="GO:0006465">
    <property type="term" value="P:signal peptide processing"/>
    <property type="evidence" value="ECO:0007669"/>
    <property type="project" value="InterPro"/>
</dbReference>
<dbReference type="GO" id="GO:0008236">
    <property type="term" value="F:serine-type peptidase activity"/>
    <property type="evidence" value="ECO:0007669"/>
    <property type="project" value="UniProtKB-KW"/>
</dbReference>
<dbReference type="PANTHER" id="PTHR33209">
    <property type="entry name" value="PROTEASE 4"/>
    <property type="match status" value="1"/>
</dbReference>
<gene>
    <name evidence="9" type="ORF">B1B_02352</name>
</gene>
<dbReference type="InterPro" id="IPR047217">
    <property type="entry name" value="S49_SppA_67K_type_N"/>
</dbReference>
<keyword evidence="6 7" id="KW-0472">Membrane</keyword>
<feature type="transmembrane region" description="Helical" evidence="7">
    <location>
        <begin position="20"/>
        <end position="42"/>
    </location>
</feature>
<reference evidence="9" key="2">
    <citation type="journal article" date="2014" name="ISME J.">
        <title>Microbial stratification in low pH oxic and suboxic macroscopic growths along an acid mine drainage.</title>
        <authorList>
            <person name="Mendez-Garcia C."/>
            <person name="Mesa V."/>
            <person name="Sprenger R.R."/>
            <person name="Richter M."/>
            <person name="Diez M.S."/>
            <person name="Solano J."/>
            <person name="Bargiela R."/>
            <person name="Golyshina O.V."/>
            <person name="Manteca A."/>
            <person name="Ramos J.L."/>
            <person name="Gallego J.R."/>
            <person name="Llorente I."/>
            <person name="Martins Dos Santos V.A."/>
            <person name="Jensen O.N."/>
            <person name="Pelaez A.I."/>
            <person name="Sanchez J."/>
            <person name="Ferrer M."/>
        </authorList>
    </citation>
    <scope>NUCLEOTIDE SEQUENCE</scope>
</reference>
<sequence length="626" mass="68258">MSQQSGIGHTFKTLGYGLNLLRVVILNLVFFGILALILLVLLHQPRLPAEPASFALVIGPSGELVEQLHNPVGQALRRMEHFGRANETPLPSLLRGIRLATHDPRVKAIVLETDRFSGGGMPEIDAVRRALLRFEKTGKPVVAVGRSYDTAQYLLASAATEIYLSPEGGVIPTGFGIYEPYMAKLLQRIGIHVYVVRVGKYKDAVEPFLRNSMSQPSREQWSAYFNSIWDRYIDEVSATRHLKSGALMRYIDQAATRLEHSGGNLARYALQAHLVNAVATRPAVHAILRKLVGPHGKDASGFSQMDLEAYLGHHPRSFVPGAGTERIALIHADGDIVSGRAPSGEIGSKSLIRLIREARLNPDIRALVLRVNSPGGSANASDEILHAIEAFEATGRPVVVSMGEMAASGGYWISMAADRIYAQPTTLTGSIGIFGIFPNATGLLNKIGVHVEGLGTTPLTGQFSPLMPLSHVAKTLFRVEVLHGYHDFIDHVARFRHMTPERVNAIGRGHIWVGSEALKLGLVDRLGGLQAAVHGAARMAHLVHYRVVTIRPKLTLTEKLIIRLAHLHETALLGNWFVQSSGMRSSLGIPVPVQALWHTLKGEFGFLKSRSGVYAYCLGCRSALLH</sequence>
<comment type="similarity">
    <text evidence="2">Belongs to the peptidase S49 family.</text>
</comment>
<evidence type="ECO:0000256" key="3">
    <source>
        <dbReference type="ARBA" id="ARBA00022670"/>
    </source>
</evidence>
<dbReference type="PANTHER" id="PTHR33209:SF1">
    <property type="entry name" value="PEPTIDASE S49 DOMAIN-CONTAINING PROTEIN"/>
    <property type="match status" value="1"/>
</dbReference>
<proteinExistence type="inferred from homology"/>
<accession>T1BZ78</accession>
<dbReference type="InterPro" id="IPR002142">
    <property type="entry name" value="Peptidase_S49"/>
</dbReference>
<comment type="caution">
    <text evidence="9">The sequence shown here is derived from an EMBL/GenBank/DDBJ whole genome shotgun (WGS) entry which is preliminary data.</text>
</comment>
<feature type="domain" description="Peptidase S49" evidence="8">
    <location>
        <begin position="391"/>
        <end position="540"/>
    </location>
</feature>
<dbReference type="PIRSF" id="PIRSF001217">
    <property type="entry name" value="Protease_4_SppA"/>
    <property type="match status" value="1"/>
</dbReference>
<dbReference type="CDD" id="cd07023">
    <property type="entry name" value="S49_Sppa_N_C"/>
    <property type="match status" value="1"/>
</dbReference>
<evidence type="ECO:0000256" key="4">
    <source>
        <dbReference type="ARBA" id="ARBA00022801"/>
    </source>
</evidence>
<evidence type="ECO:0000259" key="8">
    <source>
        <dbReference type="Pfam" id="PF01343"/>
    </source>
</evidence>
<feature type="domain" description="Peptidase S49" evidence="8">
    <location>
        <begin position="134"/>
        <end position="289"/>
    </location>
</feature>
<dbReference type="NCBIfam" id="TIGR00705">
    <property type="entry name" value="SppA_67K"/>
    <property type="match status" value="1"/>
</dbReference>
<reference evidence="9" key="1">
    <citation type="submission" date="2013-08" db="EMBL/GenBank/DDBJ databases">
        <authorList>
            <person name="Mendez C."/>
            <person name="Richter M."/>
            <person name="Ferrer M."/>
            <person name="Sanchez J."/>
        </authorList>
    </citation>
    <scope>NUCLEOTIDE SEQUENCE</scope>
</reference>
<keyword evidence="5" id="KW-0720">Serine protease</keyword>
<keyword evidence="3" id="KW-0645">Protease</keyword>
<evidence type="ECO:0000256" key="5">
    <source>
        <dbReference type="ARBA" id="ARBA00022825"/>
    </source>
</evidence>
<evidence type="ECO:0000256" key="2">
    <source>
        <dbReference type="ARBA" id="ARBA00008683"/>
    </source>
</evidence>
<dbReference type="GO" id="GO:0016020">
    <property type="term" value="C:membrane"/>
    <property type="evidence" value="ECO:0007669"/>
    <property type="project" value="UniProtKB-SubCell"/>
</dbReference>
<dbReference type="InterPro" id="IPR029045">
    <property type="entry name" value="ClpP/crotonase-like_dom_sf"/>
</dbReference>
<evidence type="ECO:0000256" key="1">
    <source>
        <dbReference type="ARBA" id="ARBA00004370"/>
    </source>
</evidence>
<evidence type="ECO:0000256" key="6">
    <source>
        <dbReference type="ARBA" id="ARBA00023136"/>
    </source>
</evidence>
<keyword evidence="7" id="KW-0812">Transmembrane</keyword>
<dbReference type="Gene3D" id="3.90.226.10">
    <property type="entry name" value="2-enoyl-CoA Hydratase, Chain A, domain 1"/>
    <property type="match status" value="2"/>
</dbReference>
<dbReference type="InterPro" id="IPR047272">
    <property type="entry name" value="S49_SppA_C"/>
</dbReference>
<dbReference type="AlphaFoldDB" id="T1BZ78"/>
<evidence type="ECO:0000256" key="7">
    <source>
        <dbReference type="SAM" id="Phobius"/>
    </source>
</evidence>
<dbReference type="InterPro" id="IPR004635">
    <property type="entry name" value="Pept_S49_SppA"/>
</dbReference>
<keyword evidence="4" id="KW-0378">Hydrolase</keyword>
<name>T1BZ78_9ZZZZ</name>
<dbReference type="Pfam" id="PF01343">
    <property type="entry name" value="Peptidase_S49"/>
    <property type="match status" value="2"/>
</dbReference>
<dbReference type="InterPro" id="IPR004634">
    <property type="entry name" value="Pept_S49_pIV"/>
</dbReference>
<comment type="subcellular location">
    <subcellularLocation>
        <location evidence="1">Membrane</location>
    </subcellularLocation>
</comment>
<dbReference type="NCBIfam" id="TIGR00706">
    <property type="entry name" value="SppA_dom"/>
    <property type="match status" value="1"/>
</dbReference>
<dbReference type="CDD" id="cd07018">
    <property type="entry name" value="S49_SppA_67K_type"/>
    <property type="match status" value="1"/>
</dbReference>
<organism evidence="9">
    <name type="scientific">mine drainage metagenome</name>
    <dbReference type="NCBI Taxonomy" id="410659"/>
    <lineage>
        <taxon>unclassified sequences</taxon>
        <taxon>metagenomes</taxon>
        <taxon>ecological metagenomes</taxon>
    </lineage>
</organism>
<keyword evidence="7" id="KW-1133">Transmembrane helix</keyword>
<dbReference type="EMBL" id="AUZY01001388">
    <property type="protein sequence ID" value="EQD75027.1"/>
    <property type="molecule type" value="Genomic_DNA"/>
</dbReference>
<evidence type="ECO:0000313" key="9">
    <source>
        <dbReference type="EMBL" id="EQD75027.1"/>
    </source>
</evidence>